<dbReference type="EMBL" id="BGZK01000461">
    <property type="protein sequence ID" value="GBP44925.1"/>
    <property type="molecule type" value="Genomic_DNA"/>
</dbReference>
<gene>
    <name evidence="1" type="ORF">EVAR_84416_1</name>
</gene>
<proteinExistence type="predicted"/>
<organism evidence="1 2">
    <name type="scientific">Eumeta variegata</name>
    <name type="common">Bagworm moth</name>
    <name type="synonym">Eumeta japonica</name>
    <dbReference type="NCBI Taxonomy" id="151549"/>
    <lineage>
        <taxon>Eukaryota</taxon>
        <taxon>Metazoa</taxon>
        <taxon>Ecdysozoa</taxon>
        <taxon>Arthropoda</taxon>
        <taxon>Hexapoda</taxon>
        <taxon>Insecta</taxon>
        <taxon>Pterygota</taxon>
        <taxon>Neoptera</taxon>
        <taxon>Endopterygota</taxon>
        <taxon>Lepidoptera</taxon>
        <taxon>Glossata</taxon>
        <taxon>Ditrysia</taxon>
        <taxon>Tineoidea</taxon>
        <taxon>Psychidae</taxon>
        <taxon>Oiketicinae</taxon>
        <taxon>Eumeta</taxon>
    </lineage>
</organism>
<protein>
    <submittedName>
        <fullName evidence="1">Uncharacterized protein</fullName>
    </submittedName>
</protein>
<evidence type="ECO:0000313" key="1">
    <source>
        <dbReference type="EMBL" id="GBP44925.1"/>
    </source>
</evidence>
<comment type="caution">
    <text evidence="1">The sequence shown here is derived from an EMBL/GenBank/DDBJ whole genome shotgun (WGS) entry which is preliminary data.</text>
</comment>
<dbReference type="Proteomes" id="UP000299102">
    <property type="component" value="Unassembled WGS sequence"/>
</dbReference>
<sequence length="215" mass="24679">MNPELTSCCMSHSQLPPGMAVSFRLSLKPQYRFNLLSFLHPTPPTPSKINEIPCSQKLKKKHYSRRVLALLEDPSPSSYLAVLLNLWRDKFTYQKIGNSRLNCGDEVKTTLTLEEQEEFWADVREISVKYDTNEKIVIYAKYNGRFSYDLRMDVVYDVEAFLETGLFKWVKVVETASKAATTKHRGNWQRALRRLCLGAESALSPRGGTLDQKKP</sequence>
<evidence type="ECO:0000313" key="2">
    <source>
        <dbReference type="Proteomes" id="UP000299102"/>
    </source>
</evidence>
<name>A0A4C1W494_EUMVA</name>
<keyword evidence="2" id="KW-1185">Reference proteome</keyword>
<accession>A0A4C1W494</accession>
<reference evidence="1 2" key="1">
    <citation type="journal article" date="2019" name="Commun. Biol.">
        <title>The bagworm genome reveals a unique fibroin gene that provides high tensile strength.</title>
        <authorList>
            <person name="Kono N."/>
            <person name="Nakamura H."/>
            <person name="Ohtoshi R."/>
            <person name="Tomita M."/>
            <person name="Numata K."/>
            <person name="Arakawa K."/>
        </authorList>
    </citation>
    <scope>NUCLEOTIDE SEQUENCE [LARGE SCALE GENOMIC DNA]</scope>
</reference>
<dbReference type="AlphaFoldDB" id="A0A4C1W494"/>